<reference evidence="2" key="1">
    <citation type="submission" date="2016-10" db="EMBL/GenBank/DDBJ databases">
        <authorList>
            <person name="Varghese N."/>
            <person name="Submissions S."/>
        </authorList>
    </citation>
    <scope>NUCLEOTIDE SEQUENCE [LARGE SCALE GENOMIC DNA]</scope>
    <source>
        <strain evidence="2">SP</strain>
    </source>
</reference>
<evidence type="ECO:0000313" key="2">
    <source>
        <dbReference type="Proteomes" id="UP000198935"/>
    </source>
</evidence>
<organism evidence="1 2">
    <name type="scientific">Evansella caseinilytica</name>
    <dbReference type="NCBI Taxonomy" id="1503961"/>
    <lineage>
        <taxon>Bacteria</taxon>
        <taxon>Bacillati</taxon>
        <taxon>Bacillota</taxon>
        <taxon>Bacilli</taxon>
        <taxon>Bacillales</taxon>
        <taxon>Bacillaceae</taxon>
        <taxon>Evansella</taxon>
    </lineage>
</organism>
<evidence type="ECO:0000313" key="1">
    <source>
        <dbReference type="EMBL" id="SDY99603.1"/>
    </source>
</evidence>
<sequence>MDVQEKLNAVDIVLRSIDHAKLFLTEGYKIITDPANEVFLLIPESKVEESKHLGYVVIED</sequence>
<accession>A0A1H3PF73</accession>
<dbReference type="AlphaFoldDB" id="A0A1H3PF73"/>
<dbReference type="Proteomes" id="UP000198935">
    <property type="component" value="Unassembled WGS sequence"/>
</dbReference>
<keyword evidence="2" id="KW-1185">Reference proteome</keyword>
<protein>
    <submittedName>
        <fullName evidence="1">Uncharacterized protein</fullName>
    </submittedName>
</protein>
<dbReference type="STRING" id="1503961.SAMN05421736_10524"/>
<name>A0A1H3PF73_9BACI</name>
<proteinExistence type="predicted"/>
<dbReference type="EMBL" id="FNPI01000005">
    <property type="protein sequence ID" value="SDY99603.1"/>
    <property type="molecule type" value="Genomic_DNA"/>
</dbReference>
<gene>
    <name evidence="1" type="ORF">SAMN05421736_10524</name>
</gene>
<dbReference type="OrthoDB" id="9891446at2"/>